<evidence type="ECO:0000256" key="1">
    <source>
        <dbReference type="SAM" id="MobiDB-lite"/>
    </source>
</evidence>
<reference evidence="2" key="1">
    <citation type="submission" date="2020-05" db="EMBL/GenBank/DDBJ databases">
        <authorList>
            <person name="Chiriac C."/>
            <person name="Salcher M."/>
            <person name="Ghai R."/>
            <person name="Kavagutti S V."/>
        </authorList>
    </citation>
    <scope>NUCLEOTIDE SEQUENCE</scope>
</reference>
<name>A0A6J5RLR7_9CAUD</name>
<protein>
    <submittedName>
        <fullName evidence="2">Uncharacterized protein</fullName>
    </submittedName>
</protein>
<sequence>MTENTPVKKTAKKAPAKKAVAPKPESDQKVYVAMKPLIVDQKHYEPGDVVPEANSWLRIESWIRARFIKEQ</sequence>
<evidence type="ECO:0000313" key="2">
    <source>
        <dbReference type="EMBL" id="CAB4194561.1"/>
    </source>
</evidence>
<accession>A0A6J5RLR7</accession>
<gene>
    <name evidence="2" type="ORF">UFOVP1264_16</name>
</gene>
<proteinExistence type="predicted"/>
<organism evidence="2">
    <name type="scientific">uncultured Caudovirales phage</name>
    <dbReference type="NCBI Taxonomy" id="2100421"/>
    <lineage>
        <taxon>Viruses</taxon>
        <taxon>Duplodnaviria</taxon>
        <taxon>Heunggongvirae</taxon>
        <taxon>Uroviricota</taxon>
        <taxon>Caudoviricetes</taxon>
        <taxon>Peduoviridae</taxon>
        <taxon>Maltschvirus</taxon>
        <taxon>Maltschvirus maltsch</taxon>
    </lineage>
</organism>
<feature type="region of interest" description="Disordered" evidence="1">
    <location>
        <begin position="1"/>
        <end position="26"/>
    </location>
</feature>
<dbReference type="EMBL" id="LR797213">
    <property type="protein sequence ID" value="CAB4194561.1"/>
    <property type="molecule type" value="Genomic_DNA"/>
</dbReference>